<keyword evidence="1" id="KW-0548">Nucleotidyltransferase</keyword>
<dbReference type="PANTHER" id="PTHR36617">
    <property type="entry name" value="PROTEIN, PUTATIVE-RELATED"/>
    <property type="match status" value="1"/>
</dbReference>
<evidence type="ECO:0000313" key="1">
    <source>
        <dbReference type="EMBL" id="PWA74433.1"/>
    </source>
</evidence>
<dbReference type="PANTHER" id="PTHR36617:SF5">
    <property type="entry name" value="OS05G0421675 PROTEIN"/>
    <property type="match status" value="1"/>
</dbReference>
<keyword evidence="1" id="KW-0695">RNA-directed DNA polymerase</keyword>
<dbReference type="EMBL" id="PKPP01002569">
    <property type="protein sequence ID" value="PWA74433.1"/>
    <property type="molecule type" value="Genomic_DNA"/>
</dbReference>
<organism evidence="1 2">
    <name type="scientific">Artemisia annua</name>
    <name type="common">Sweet wormwood</name>
    <dbReference type="NCBI Taxonomy" id="35608"/>
    <lineage>
        <taxon>Eukaryota</taxon>
        <taxon>Viridiplantae</taxon>
        <taxon>Streptophyta</taxon>
        <taxon>Embryophyta</taxon>
        <taxon>Tracheophyta</taxon>
        <taxon>Spermatophyta</taxon>
        <taxon>Magnoliopsida</taxon>
        <taxon>eudicotyledons</taxon>
        <taxon>Gunneridae</taxon>
        <taxon>Pentapetalae</taxon>
        <taxon>asterids</taxon>
        <taxon>campanulids</taxon>
        <taxon>Asterales</taxon>
        <taxon>Asteraceae</taxon>
        <taxon>Asteroideae</taxon>
        <taxon>Anthemideae</taxon>
        <taxon>Artemisiinae</taxon>
        <taxon>Artemisia</taxon>
    </lineage>
</organism>
<dbReference type="GO" id="GO:0003964">
    <property type="term" value="F:RNA-directed DNA polymerase activity"/>
    <property type="evidence" value="ECO:0007669"/>
    <property type="project" value="UniProtKB-KW"/>
</dbReference>
<keyword evidence="2" id="KW-1185">Reference proteome</keyword>
<reference evidence="1 2" key="1">
    <citation type="journal article" date="2018" name="Mol. Plant">
        <title>The genome of Artemisia annua provides insight into the evolution of Asteraceae family and artemisinin biosynthesis.</title>
        <authorList>
            <person name="Shen Q."/>
            <person name="Zhang L."/>
            <person name="Liao Z."/>
            <person name="Wang S."/>
            <person name="Yan T."/>
            <person name="Shi P."/>
            <person name="Liu M."/>
            <person name="Fu X."/>
            <person name="Pan Q."/>
            <person name="Wang Y."/>
            <person name="Lv Z."/>
            <person name="Lu X."/>
            <person name="Zhang F."/>
            <person name="Jiang W."/>
            <person name="Ma Y."/>
            <person name="Chen M."/>
            <person name="Hao X."/>
            <person name="Li L."/>
            <person name="Tang Y."/>
            <person name="Lv G."/>
            <person name="Zhou Y."/>
            <person name="Sun X."/>
            <person name="Brodelius P.E."/>
            <person name="Rose J.K.C."/>
            <person name="Tang K."/>
        </authorList>
    </citation>
    <scope>NUCLEOTIDE SEQUENCE [LARGE SCALE GENOMIC DNA]</scope>
    <source>
        <strain evidence="2">cv. Huhao1</strain>
        <tissue evidence="1">Leaf</tissue>
    </source>
</reference>
<dbReference type="AlphaFoldDB" id="A0A2U1NLP2"/>
<protein>
    <submittedName>
        <fullName evidence="1">RNA-directed DNA polymerase, eukaryota, Reverse transcriptase zinc-binding domain protein</fullName>
    </submittedName>
</protein>
<accession>A0A2U1NLP2</accession>
<evidence type="ECO:0000313" key="2">
    <source>
        <dbReference type="Proteomes" id="UP000245207"/>
    </source>
</evidence>
<keyword evidence="1" id="KW-0808">Transferase</keyword>
<name>A0A2U1NLP2_ARTAN</name>
<dbReference type="Proteomes" id="UP000245207">
    <property type="component" value="Unassembled WGS sequence"/>
</dbReference>
<dbReference type="OrthoDB" id="1435349at2759"/>
<sequence length="534" mass="62098">MEGLTNDNYLAMEKDVSKQCEKSGTKNLLTLESDDEYDNYEVNLSKFRAICDTKSLELKEEPLLSYSLDDFGAIALELPTIDLLLKSRSRASMTDCTSEDCGDIDFNILSIDTDLFSWETPLETTFMEFQCLSCMGDDLFTYNLLISYTEDELLLLWPIIESKGLFWTTIEEKEGRFQIEYMSSTDAITKSSNQGCDVQPMQPSYMPYSEQNWGLDKSNLDDERIYAESEVLFHKKLIRFMDISLEEWLEIKYRDPEFAPMNEVKRIVTSWLTRSFKEQFNEFMEIKKKMISSTSFDVNFDPNDVDFSDWLASKFNNHQTMDRATKNVLQVYWMRGEDEEVETNNDSSCNESTIEGGIMELFSISDVFAQYLNMLAKWWWRFLSEDNYLWFTGTFSIKSKAGPWFRIAKLKNDLSDIGIDLPLMFKKKIGNGEDTRFWLDVWVGNSSLKDSYPRLFRLESIQDCRVCVRAPTLNVSASGNAPGSLTPYVTFNQPKSSPLGLLFQWQWRRQLRCKKASISWIEWYCNPCNALLSP</sequence>
<proteinExistence type="predicted"/>
<comment type="caution">
    <text evidence="1">The sequence shown here is derived from an EMBL/GenBank/DDBJ whole genome shotgun (WGS) entry which is preliminary data.</text>
</comment>
<gene>
    <name evidence="1" type="ORF">CTI12_AA128820</name>
</gene>